<evidence type="ECO:0000313" key="2">
    <source>
        <dbReference type="EMBL" id="QHT73654.1"/>
    </source>
</evidence>
<organism evidence="2">
    <name type="scientific">viral metagenome</name>
    <dbReference type="NCBI Taxonomy" id="1070528"/>
    <lineage>
        <taxon>unclassified sequences</taxon>
        <taxon>metagenomes</taxon>
        <taxon>organismal metagenomes</taxon>
    </lineage>
</organism>
<proteinExistence type="predicted"/>
<dbReference type="PANTHER" id="PTHR32385:SF15">
    <property type="entry name" value="INOSITOL PHOSPHOCERAMIDE MANNOSYLTRANSFERASE 1"/>
    <property type="match status" value="1"/>
</dbReference>
<protein>
    <recommendedName>
        <fullName evidence="3">Alpha 1,4-glycosyltransferase domain-containing protein</fullName>
    </recommendedName>
</protein>
<dbReference type="GO" id="GO:0000030">
    <property type="term" value="F:mannosyltransferase activity"/>
    <property type="evidence" value="ECO:0007669"/>
    <property type="project" value="TreeGrafter"/>
</dbReference>
<dbReference type="GO" id="GO:0051999">
    <property type="term" value="P:mannosyl-inositol phosphorylceramide biosynthetic process"/>
    <property type="evidence" value="ECO:0007669"/>
    <property type="project" value="TreeGrafter"/>
</dbReference>
<dbReference type="InterPro" id="IPR007577">
    <property type="entry name" value="GlycoTrfase_DXD_sugar-bd_CS"/>
</dbReference>
<dbReference type="PANTHER" id="PTHR32385">
    <property type="entry name" value="MANNOSYL PHOSPHORYLINOSITOL CERAMIDE SYNTHASE"/>
    <property type="match status" value="1"/>
</dbReference>
<dbReference type="InterPro" id="IPR051706">
    <property type="entry name" value="Glycosyltransferase_domain"/>
</dbReference>
<keyword evidence="1" id="KW-0808">Transferase</keyword>
<evidence type="ECO:0008006" key="3">
    <source>
        <dbReference type="Google" id="ProtNLM"/>
    </source>
</evidence>
<dbReference type="AlphaFoldDB" id="A0A6C0GZB1"/>
<dbReference type="Pfam" id="PF04488">
    <property type="entry name" value="Gly_transf_sug"/>
    <property type="match status" value="1"/>
</dbReference>
<name>A0A6C0GZB1_9ZZZZ</name>
<dbReference type="InterPro" id="IPR029044">
    <property type="entry name" value="Nucleotide-diphossugar_trans"/>
</dbReference>
<dbReference type="GO" id="GO:0016020">
    <property type="term" value="C:membrane"/>
    <property type="evidence" value="ECO:0007669"/>
    <property type="project" value="GOC"/>
</dbReference>
<accession>A0A6C0GZB1</accession>
<reference evidence="2" key="1">
    <citation type="journal article" date="2020" name="Nature">
        <title>Giant virus diversity and host interactions through global metagenomics.</title>
        <authorList>
            <person name="Schulz F."/>
            <person name="Roux S."/>
            <person name="Paez-Espino D."/>
            <person name="Jungbluth S."/>
            <person name="Walsh D.A."/>
            <person name="Denef V.J."/>
            <person name="McMahon K.D."/>
            <person name="Konstantinidis K.T."/>
            <person name="Eloe-Fadrosh E.A."/>
            <person name="Kyrpides N.C."/>
            <person name="Woyke T."/>
        </authorList>
    </citation>
    <scope>NUCLEOTIDE SEQUENCE</scope>
    <source>
        <strain evidence="2">GVMAG-M-3300023179-4</strain>
    </source>
</reference>
<dbReference type="SUPFAM" id="SSF53448">
    <property type="entry name" value="Nucleotide-diphospho-sugar transferases"/>
    <property type="match status" value="1"/>
</dbReference>
<evidence type="ECO:0000256" key="1">
    <source>
        <dbReference type="ARBA" id="ARBA00022679"/>
    </source>
</evidence>
<sequence>MNNKDKNKLIFLKKKNNDITLNTESNKEIEIKHNKTIFMTYYKDVPEFVFSRWIKLNNNYKINFFNDDDCIIFLKNNFNDYLSQLFKHIEVGMYKADLWRLCVLYIYGGVYADVDLVPHINIDLLDKNITFYSCLSIMQNSIFQAFIVNFSKPKNPLILCFLISFLLNKPQKISIGPTFDMYNCIKYNLNYINILPETRYNLTEIKIKVNIGSNDDNIKKINLYYFPIDLNYTIKLNENSKFKNSNFKFNIENNYLIVTKLDNPVGWDLHLSCDICIESNESIFLFPENSGESHDKCNVTINNKIILYSRDSQYFKNGGW</sequence>
<dbReference type="Gene3D" id="3.90.550.20">
    <property type="match status" value="1"/>
</dbReference>
<dbReference type="EMBL" id="MN739831">
    <property type="protein sequence ID" value="QHT73654.1"/>
    <property type="molecule type" value="Genomic_DNA"/>
</dbReference>